<evidence type="ECO:0000313" key="2">
    <source>
        <dbReference type="Proteomes" id="UP000248985"/>
    </source>
</evidence>
<dbReference type="SUPFAM" id="SSF53756">
    <property type="entry name" value="UDP-Glycosyltransferase/glycogen phosphorylase"/>
    <property type="match status" value="1"/>
</dbReference>
<evidence type="ECO:0008006" key="3">
    <source>
        <dbReference type="Google" id="ProtNLM"/>
    </source>
</evidence>
<evidence type="ECO:0000313" key="1">
    <source>
        <dbReference type="EMBL" id="SQG47878.1"/>
    </source>
</evidence>
<proteinExistence type="predicted"/>
<reference evidence="1 2" key="1">
    <citation type="submission" date="2018-06" db="EMBL/GenBank/DDBJ databases">
        <authorList>
            <consortium name="Pathogen Informatics"/>
            <person name="Doyle S."/>
        </authorList>
    </citation>
    <scope>NUCLEOTIDE SEQUENCE [LARGE SCALE GENOMIC DNA]</scope>
    <source>
        <strain evidence="1 2">NCTC2665</strain>
    </source>
</reference>
<dbReference type="RefSeq" id="WP_010080141.1">
    <property type="nucleotide sequence ID" value="NZ_CABC01000104.1"/>
</dbReference>
<dbReference type="GeneID" id="93343828"/>
<protein>
    <recommendedName>
        <fullName evidence="3">Glycosyltransferase</fullName>
    </recommendedName>
</protein>
<dbReference type="EMBL" id="LS483396">
    <property type="protein sequence ID" value="SQG47878.1"/>
    <property type="molecule type" value="Genomic_DNA"/>
</dbReference>
<dbReference type="Proteomes" id="UP000248985">
    <property type="component" value="Chromosome 1"/>
</dbReference>
<accession>A0A7Z7KH98</accession>
<gene>
    <name evidence="1" type="ORF">NCTC2665_00647</name>
</gene>
<sequence length="370" mass="39381">MKGIVDVDSQPQGRVLYVTVGVPEHGVVRHGRQIAAALRRVGAEVELLRAEDVAAFRGLVPLLEEARALGAAVHLDVTDALFGPTATAAADLLVDVLPAGTTLTLHDIPQPAEGDGRYRRRGEAYARLAQAVAGVVVSSQHERALLADLVDVAADVVPLPVEDRRAAAARAEPVVPENMAGLDQDLVLFGFVYPGKGHALALEALTELHRQWGPDSGAPRRLTALGPVSIGHDGLVAELTRDAEARGLEFRVSGFVPDEFADAALLSAGIPFAAHRNVSASGSLAAWTSVGRRPIASAGRYTEEMERLRPGTLRLVHPNGSPAFAMAEAIAEAVEDPERTWLDPAVDLSPGAEDCARMLFDVLRRVHRWT</sequence>
<name>A0A7Z7KH98_MICLC</name>
<dbReference type="AlphaFoldDB" id="A0A7Z7KH98"/>
<organism evidence="1 2">
    <name type="scientific">Micrococcus luteus (strain ATCC 4698 / DSM 20030 / JCM 1464 / CCM 169 / CCUG 5858 / IAM 1056 / NBRC 3333 / NCIMB 9278 / NCTC 2665 / VKM Ac-2230)</name>
    <name type="common">Micrococcus lysodeikticus</name>
    <dbReference type="NCBI Taxonomy" id="465515"/>
    <lineage>
        <taxon>Bacteria</taxon>
        <taxon>Bacillati</taxon>
        <taxon>Actinomycetota</taxon>
        <taxon>Actinomycetes</taxon>
        <taxon>Micrococcales</taxon>
        <taxon>Micrococcaceae</taxon>
        <taxon>Micrococcus</taxon>
    </lineage>
</organism>